<evidence type="ECO:0000259" key="1">
    <source>
        <dbReference type="Pfam" id="PF09994"/>
    </source>
</evidence>
<evidence type="ECO:0000313" key="2">
    <source>
        <dbReference type="EnsemblFungi" id="FOXG_01221P0"/>
    </source>
</evidence>
<accession>A0A0D2XBF1</accession>
<dbReference type="Pfam" id="PF09994">
    <property type="entry name" value="T6SS_Tle1-like_cat"/>
    <property type="match status" value="1"/>
</dbReference>
<dbReference type="PANTHER" id="PTHR33840:SF1">
    <property type="entry name" value="TLE1 PHOSPHOLIPASE DOMAIN-CONTAINING PROTEIN"/>
    <property type="match status" value="1"/>
</dbReference>
<dbReference type="InterPro" id="IPR018712">
    <property type="entry name" value="Tle1-like_cat"/>
</dbReference>
<dbReference type="PANTHER" id="PTHR33840">
    <property type="match status" value="1"/>
</dbReference>
<evidence type="ECO:0000313" key="3">
    <source>
        <dbReference type="Proteomes" id="UP000002489"/>
    </source>
</evidence>
<organism evidence="2 3">
    <name type="scientific">Fusarium oxysporum (strain Fo5176)</name>
    <name type="common">Fusarium vascular wilt</name>
    <dbReference type="NCBI Taxonomy" id="660025"/>
    <lineage>
        <taxon>Eukaryota</taxon>
        <taxon>Fungi</taxon>
        <taxon>Dikarya</taxon>
        <taxon>Ascomycota</taxon>
        <taxon>Pezizomycotina</taxon>
        <taxon>Sordariomycetes</taxon>
        <taxon>Hypocreomycetidae</taxon>
        <taxon>Hypocreales</taxon>
        <taxon>Nectriaceae</taxon>
        <taxon>Fusarium</taxon>
        <taxon>Fusarium oxysporum species complex</taxon>
    </lineage>
</organism>
<dbReference type="EnsemblFungi" id="FOXG_01221T0">
    <property type="protein sequence ID" value="FOXG_01221P0"/>
    <property type="gene ID" value="FOXG_01221"/>
</dbReference>
<reference evidence="3" key="1">
    <citation type="journal article" date="2012" name="Mol. Plant Microbe Interact.">
        <title>A highly conserved effector in Fusarium oxysporum is required for full virulence on Arabidopsis.</title>
        <authorList>
            <person name="Thatcher L.F."/>
            <person name="Gardiner D.M."/>
            <person name="Kazan K."/>
            <person name="Manners J."/>
        </authorList>
    </citation>
    <scope>NUCLEOTIDE SEQUENCE [LARGE SCALE GENOMIC DNA]</scope>
    <source>
        <strain evidence="3">Fo5176</strain>
    </source>
</reference>
<dbReference type="Proteomes" id="UP000002489">
    <property type="component" value="Unassembled WGS sequence"/>
</dbReference>
<sequence>MLWTDVKYAFHALALHETRSPYSPTYMCGHNVHQVFFLGDHGNMGKLGQQEGLVHAPLAWMVQQLSSHLGITFDEDKLKKRFPSCTSEGQTEMMSRQGTHDTTHEVMMKHAWCCPSGSIPGAGVGRLVIMGRKDRNPGMVLNYCDAECTDSSTSESTQHEAASAHAQVHIGARGRQECGFSDAVPGYLGVQPMDPNQVFYWKRRATGEQEVVAADIIREAKVGLLEARLLGLPAAAASHSECCGLNRTQDGDIDTEVSSENEETLDSRVRQSTRVRIKKWFNRRLGASI</sequence>
<reference evidence="2" key="2">
    <citation type="submission" date="2025-08" db="UniProtKB">
        <authorList>
            <consortium name="EnsemblFungi"/>
        </authorList>
    </citation>
    <scope>IDENTIFICATION</scope>
    <source>
        <strain evidence="2">4287 / CBS 123668 / FGSC 9935 / NRRL 34936</strain>
    </source>
</reference>
<proteinExistence type="predicted"/>
<name>A0A0D2XBF1_FUSOF</name>
<feature type="domain" description="T6SS Phospholipase effector Tle1-like catalytic" evidence="1">
    <location>
        <begin position="4"/>
        <end position="64"/>
    </location>
</feature>
<dbReference type="AlphaFoldDB" id="A0A0D2XBF1"/>
<protein>
    <recommendedName>
        <fullName evidence="1">T6SS Phospholipase effector Tle1-like catalytic domain-containing protein</fullName>
    </recommendedName>
</protein>